<gene>
    <name evidence="4" type="primary">PARPA_09364.1 scaffold 36248</name>
</gene>
<dbReference type="GO" id="GO:0005794">
    <property type="term" value="C:Golgi apparatus"/>
    <property type="evidence" value="ECO:0007669"/>
    <property type="project" value="TreeGrafter"/>
</dbReference>
<comment type="similarity">
    <text evidence="1">Belongs to the glycosyltransferase 15 family.</text>
</comment>
<dbReference type="GO" id="GO:0000026">
    <property type="term" value="F:alpha-1,2-mannosyltransferase activity"/>
    <property type="evidence" value="ECO:0007669"/>
    <property type="project" value="TreeGrafter"/>
</dbReference>
<organism evidence="4 5">
    <name type="scientific">Parasitella parasitica</name>
    <dbReference type="NCBI Taxonomy" id="35722"/>
    <lineage>
        <taxon>Eukaryota</taxon>
        <taxon>Fungi</taxon>
        <taxon>Fungi incertae sedis</taxon>
        <taxon>Mucoromycota</taxon>
        <taxon>Mucoromycotina</taxon>
        <taxon>Mucoromycetes</taxon>
        <taxon>Mucorales</taxon>
        <taxon>Mucorineae</taxon>
        <taxon>Mucoraceae</taxon>
        <taxon>Parasitella</taxon>
    </lineage>
</organism>
<dbReference type="FunFam" id="3.90.550.10:FF:000051">
    <property type="entry name" value="Alpha-1,2-mannosyltransferase (Ktr4)"/>
    <property type="match status" value="1"/>
</dbReference>
<dbReference type="EMBL" id="LN731931">
    <property type="protein sequence ID" value="CEP15161.1"/>
    <property type="molecule type" value="Genomic_DNA"/>
</dbReference>
<evidence type="ECO:0000256" key="3">
    <source>
        <dbReference type="PIRSR" id="PIRSR018153-1"/>
    </source>
</evidence>
<name>A0A0B7NCI2_9FUNG</name>
<evidence type="ECO:0000256" key="2">
    <source>
        <dbReference type="ARBA" id="ARBA00022679"/>
    </source>
</evidence>
<dbReference type="GO" id="GO:0000032">
    <property type="term" value="P:cell wall mannoprotein biosynthetic process"/>
    <property type="evidence" value="ECO:0007669"/>
    <property type="project" value="TreeGrafter"/>
</dbReference>
<proteinExistence type="inferred from homology"/>
<dbReference type="PANTHER" id="PTHR31121:SF6">
    <property type="entry name" value="ALPHA-1,2 MANNOSYLTRANSFERASE KTR1"/>
    <property type="match status" value="1"/>
</dbReference>
<dbReference type="AlphaFoldDB" id="A0A0B7NCI2"/>
<dbReference type="Gene3D" id="3.90.550.10">
    <property type="entry name" value="Spore Coat Polysaccharide Biosynthesis Protein SpsA, Chain A"/>
    <property type="match status" value="1"/>
</dbReference>
<evidence type="ECO:0000256" key="1">
    <source>
        <dbReference type="ARBA" id="ARBA00007677"/>
    </source>
</evidence>
<sequence length="302" mass="35733">MSQIEDTFNSKFGYPYVFLNNEPFTDDFKSTVASLTDAEVLFGLLNSTMWGYPDFIDQEYAAECRKSMAELGVPYASSESYRHMCRFQSGFFFRHPLLNEFDYYWRLEPYVDYYCQIDYDIFKYMKDNKKKYETVPTLWKTVMKFLEEFPDIANQLPSRNESLVDFVTDDEGQSYNTCHFWSNFEIGDLSLWRSEAYSKLFDYLDKSGGFYYERWGDAPVHSIAAALLLKKREFHFFNDVGYRHTSYTHCPVGDVFRTKCSCEPNNNFDFNMALSCYPNYKAALHPSLKKIYAKMMHEEAEK</sequence>
<keyword evidence="2" id="KW-0808">Transferase</keyword>
<accession>A0A0B7NCI2</accession>
<keyword evidence="5" id="KW-1185">Reference proteome</keyword>
<evidence type="ECO:0000313" key="4">
    <source>
        <dbReference type="EMBL" id="CEP15161.1"/>
    </source>
</evidence>
<feature type="active site" description="Nucleophile" evidence="3">
    <location>
        <position position="185"/>
    </location>
</feature>
<dbReference type="Pfam" id="PF01793">
    <property type="entry name" value="Glyco_transf_15"/>
    <property type="match status" value="1"/>
</dbReference>
<dbReference type="PANTHER" id="PTHR31121">
    <property type="entry name" value="ALPHA-1,2 MANNOSYLTRANSFERASE KTR1"/>
    <property type="match status" value="1"/>
</dbReference>
<evidence type="ECO:0008006" key="6">
    <source>
        <dbReference type="Google" id="ProtNLM"/>
    </source>
</evidence>
<dbReference type="InterPro" id="IPR002685">
    <property type="entry name" value="Glyco_trans_15"/>
</dbReference>
<dbReference type="Proteomes" id="UP000054107">
    <property type="component" value="Unassembled WGS sequence"/>
</dbReference>
<dbReference type="GO" id="GO:0016020">
    <property type="term" value="C:membrane"/>
    <property type="evidence" value="ECO:0007669"/>
    <property type="project" value="InterPro"/>
</dbReference>
<reference evidence="4 5" key="1">
    <citation type="submission" date="2014-09" db="EMBL/GenBank/DDBJ databases">
        <authorList>
            <person name="Ellenberger Sabrina"/>
        </authorList>
    </citation>
    <scope>NUCLEOTIDE SEQUENCE [LARGE SCALE GENOMIC DNA]</scope>
    <source>
        <strain evidence="4 5">CBS 412.66</strain>
    </source>
</reference>
<protein>
    <recommendedName>
        <fullName evidence="6">Glycosyltransferase family 15 protein</fullName>
    </recommendedName>
</protein>
<dbReference type="PIRSF" id="PIRSF018153">
    <property type="entry name" value="Glyco_trans_15"/>
    <property type="match status" value="1"/>
</dbReference>
<dbReference type="SUPFAM" id="SSF53448">
    <property type="entry name" value="Nucleotide-diphospho-sugar transferases"/>
    <property type="match status" value="1"/>
</dbReference>
<dbReference type="GO" id="GO:0006487">
    <property type="term" value="P:protein N-linked glycosylation"/>
    <property type="evidence" value="ECO:0007669"/>
    <property type="project" value="TreeGrafter"/>
</dbReference>
<dbReference type="InterPro" id="IPR029044">
    <property type="entry name" value="Nucleotide-diphossugar_trans"/>
</dbReference>
<evidence type="ECO:0000313" key="5">
    <source>
        <dbReference type="Proteomes" id="UP000054107"/>
    </source>
</evidence>
<dbReference type="OrthoDB" id="439943at2759"/>